<evidence type="ECO:0000313" key="4">
    <source>
        <dbReference type="EMBL" id="PYZ92592.1"/>
    </source>
</evidence>
<keyword evidence="4" id="KW-0808">Transferase</keyword>
<evidence type="ECO:0000256" key="1">
    <source>
        <dbReference type="SAM" id="Phobius"/>
    </source>
</evidence>
<feature type="domain" description="Glycosyl transferase family 1" evidence="2">
    <location>
        <begin position="215"/>
        <end position="377"/>
    </location>
</feature>
<evidence type="ECO:0000259" key="3">
    <source>
        <dbReference type="Pfam" id="PF13579"/>
    </source>
</evidence>
<feature type="transmembrane region" description="Helical" evidence="1">
    <location>
        <begin position="83"/>
        <end position="102"/>
    </location>
</feature>
<dbReference type="Gene3D" id="3.40.50.2000">
    <property type="entry name" value="Glycogen Phosphorylase B"/>
    <property type="match status" value="2"/>
</dbReference>
<proteinExistence type="predicted"/>
<accession>A0A323TAP4</accession>
<dbReference type="RefSeq" id="WP_110610142.1">
    <property type="nucleotide sequence ID" value="NZ_PDOD01000003.1"/>
</dbReference>
<dbReference type="Pfam" id="PF13579">
    <property type="entry name" value="Glyco_trans_4_4"/>
    <property type="match status" value="1"/>
</dbReference>
<dbReference type="PANTHER" id="PTHR45947">
    <property type="entry name" value="SULFOQUINOVOSYL TRANSFERASE SQD2"/>
    <property type="match status" value="1"/>
</dbReference>
<dbReference type="InterPro" id="IPR028098">
    <property type="entry name" value="Glyco_trans_4-like_N"/>
</dbReference>
<sequence>MSNKILIISQNFYPEVGSAGNRIKNLYLQLKKNDHDVDVLTTEPTYPNKNIYTDDHFWDDEELNTDQNINRIKVSNKTYSRRILNRLFYYLKIAFKMLFFIIKDKQKYDVVLVTSPPIFIGFVGLIAKYRYRSKLILDVRDLWPDSLVGVGVFDYKIVIKVLKWLEKKLYKGSDEIIVNSEGFIQYITENAQINRDDISFIPNAANKSELASTIHHREEEFNVIYVGNIGMAQDVDILIKVAKELEQHHIHLNVIGYGVNQKEFVNECKVKRLTNITVKKPVSRKDCLNLMAEHQVGIVTLNNSNVFQTVLPGKVIDYMICGVPIVASVSGLSKRTIERANVGFVSEDRNVSDMVNYILLLKNNPDLRRKVSENGKAFVKDHFLWEKNIKKILELVRVKKQSHIGLSSYESNKINKVGRK</sequence>
<evidence type="ECO:0000259" key="2">
    <source>
        <dbReference type="Pfam" id="PF00534"/>
    </source>
</evidence>
<protein>
    <submittedName>
        <fullName evidence="4">Glycosyltransferase WbuB</fullName>
    </submittedName>
</protein>
<reference evidence="4 5" key="1">
    <citation type="submission" date="2017-10" db="EMBL/GenBank/DDBJ databases">
        <title>Bacillus sp. nov., a halophilic bacterium isolated from a Keqin Lake.</title>
        <authorList>
            <person name="Wang H."/>
        </authorList>
    </citation>
    <scope>NUCLEOTIDE SEQUENCE [LARGE SCALE GENOMIC DNA]</scope>
    <source>
        <strain evidence="4 5">KQ-12</strain>
    </source>
</reference>
<dbReference type="InterPro" id="IPR050194">
    <property type="entry name" value="Glycosyltransferase_grp1"/>
</dbReference>
<keyword evidence="5" id="KW-1185">Reference proteome</keyword>
<organism evidence="4 5">
    <name type="scientific">Salipaludibacillus keqinensis</name>
    <dbReference type="NCBI Taxonomy" id="2045207"/>
    <lineage>
        <taxon>Bacteria</taxon>
        <taxon>Bacillati</taxon>
        <taxon>Bacillota</taxon>
        <taxon>Bacilli</taxon>
        <taxon>Bacillales</taxon>
        <taxon>Bacillaceae</taxon>
    </lineage>
</organism>
<dbReference type="CDD" id="cd03794">
    <property type="entry name" value="GT4_WbuB-like"/>
    <property type="match status" value="1"/>
</dbReference>
<dbReference type="EMBL" id="PDOD01000003">
    <property type="protein sequence ID" value="PYZ92592.1"/>
    <property type="molecule type" value="Genomic_DNA"/>
</dbReference>
<feature type="transmembrane region" description="Helical" evidence="1">
    <location>
        <begin position="108"/>
        <end position="127"/>
    </location>
</feature>
<dbReference type="InterPro" id="IPR001296">
    <property type="entry name" value="Glyco_trans_1"/>
</dbReference>
<gene>
    <name evidence="4" type="ORF">CR194_13050</name>
</gene>
<dbReference type="OrthoDB" id="9811902at2"/>
<keyword evidence="1" id="KW-1133">Transmembrane helix</keyword>
<dbReference type="GO" id="GO:0016758">
    <property type="term" value="F:hexosyltransferase activity"/>
    <property type="evidence" value="ECO:0007669"/>
    <property type="project" value="TreeGrafter"/>
</dbReference>
<comment type="caution">
    <text evidence="4">The sequence shown here is derived from an EMBL/GenBank/DDBJ whole genome shotgun (WGS) entry which is preliminary data.</text>
</comment>
<keyword evidence="1" id="KW-0812">Transmembrane</keyword>
<dbReference type="AlphaFoldDB" id="A0A323TAP4"/>
<dbReference type="Proteomes" id="UP000248214">
    <property type="component" value="Unassembled WGS sequence"/>
</dbReference>
<dbReference type="Pfam" id="PF00534">
    <property type="entry name" value="Glycos_transf_1"/>
    <property type="match status" value="1"/>
</dbReference>
<dbReference type="PANTHER" id="PTHR45947:SF3">
    <property type="entry name" value="SULFOQUINOVOSYL TRANSFERASE SQD2"/>
    <property type="match status" value="1"/>
</dbReference>
<keyword evidence="1" id="KW-0472">Membrane</keyword>
<evidence type="ECO:0000313" key="5">
    <source>
        <dbReference type="Proteomes" id="UP000248214"/>
    </source>
</evidence>
<name>A0A323TAP4_9BACI</name>
<dbReference type="SUPFAM" id="SSF53756">
    <property type="entry name" value="UDP-Glycosyltransferase/glycogen phosphorylase"/>
    <property type="match status" value="1"/>
</dbReference>
<feature type="domain" description="Glycosyltransferase subfamily 4-like N-terminal" evidence="3">
    <location>
        <begin position="19"/>
        <end position="203"/>
    </location>
</feature>